<dbReference type="EMBL" id="JBHSJJ010000017">
    <property type="protein sequence ID" value="MFC4874373.1"/>
    <property type="molecule type" value="Genomic_DNA"/>
</dbReference>
<evidence type="ECO:0000313" key="3">
    <source>
        <dbReference type="EMBL" id="MFC4874373.1"/>
    </source>
</evidence>
<dbReference type="PANTHER" id="PTHR37299:SF1">
    <property type="entry name" value="STAGE 0 SPORULATION PROTEIN A HOMOLOG"/>
    <property type="match status" value="1"/>
</dbReference>
<dbReference type="Pfam" id="PF04397">
    <property type="entry name" value="LytTR"/>
    <property type="match status" value="1"/>
</dbReference>
<keyword evidence="1" id="KW-1133">Transmembrane helix</keyword>
<dbReference type="InterPro" id="IPR046947">
    <property type="entry name" value="LytR-like"/>
</dbReference>
<feature type="transmembrane region" description="Helical" evidence="1">
    <location>
        <begin position="117"/>
        <end position="139"/>
    </location>
</feature>
<dbReference type="PANTHER" id="PTHR37299">
    <property type="entry name" value="TRANSCRIPTIONAL REGULATOR-RELATED"/>
    <property type="match status" value="1"/>
</dbReference>
<feature type="transmembrane region" description="Helical" evidence="1">
    <location>
        <begin position="79"/>
        <end position="97"/>
    </location>
</feature>
<dbReference type="RefSeq" id="WP_377068154.1">
    <property type="nucleotide sequence ID" value="NZ_JBHSJJ010000017.1"/>
</dbReference>
<protein>
    <submittedName>
        <fullName evidence="3">LytR/AlgR family response regulator transcription factor</fullName>
    </submittedName>
</protein>
<dbReference type="InterPro" id="IPR007492">
    <property type="entry name" value="LytTR_DNA-bd_dom"/>
</dbReference>
<dbReference type="SMART" id="SM00850">
    <property type="entry name" value="LytTR"/>
    <property type="match status" value="1"/>
</dbReference>
<gene>
    <name evidence="3" type="ORF">ACFPFU_21900</name>
</gene>
<dbReference type="Proteomes" id="UP001595818">
    <property type="component" value="Unassembled WGS sequence"/>
</dbReference>
<feature type="transmembrane region" description="Helical" evidence="1">
    <location>
        <begin position="12"/>
        <end position="29"/>
    </location>
</feature>
<keyword evidence="4" id="KW-1185">Reference proteome</keyword>
<evidence type="ECO:0000259" key="2">
    <source>
        <dbReference type="PROSITE" id="PS50930"/>
    </source>
</evidence>
<comment type="caution">
    <text evidence="3">The sequence shown here is derived from an EMBL/GenBank/DDBJ whole genome shotgun (WGS) entry which is preliminary data.</text>
</comment>
<organism evidence="3 4">
    <name type="scientific">Negadavirga shengliensis</name>
    <dbReference type="NCBI Taxonomy" id="1389218"/>
    <lineage>
        <taxon>Bacteria</taxon>
        <taxon>Pseudomonadati</taxon>
        <taxon>Bacteroidota</taxon>
        <taxon>Cytophagia</taxon>
        <taxon>Cytophagales</taxon>
        <taxon>Cyclobacteriaceae</taxon>
        <taxon>Negadavirga</taxon>
    </lineage>
</organism>
<feature type="domain" description="HTH LytTR-type" evidence="2">
    <location>
        <begin position="194"/>
        <end position="265"/>
    </location>
</feature>
<evidence type="ECO:0000313" key="4">
    <source>
        <dbReference type="Proteomes" id="UP001595818"/>
    </source>
</evidence>
<keyword evidence="1" id="KW-0472">Membrane</keyword>
<keyword evidence="1" id="KW-0812">Transmembrane</keyword>
<feature type="transmembrane region" description="Helical" evidence="1">
    <location>
        <begin position="49"/>
        <end position="67"/>
    </location>
</feature>
<evidence type="ECO:0000256" key="1">
    <source>
        <dbReference type="SAM" id="Phobius"/>
    </source>
</evidence>
<dbReference type="Gene3D" id="2.40.50.1020">
    <property type="entry name" value="LytTr DNA-binding domain"/>
    <property type="match status" value="1"/>
</dbReference>
<name>A0ABV9T7E8_9BACT</name>
<sequence length="265" mass="31330">MNVSIRNMTVPRKIYHLLFWLVVTVIFLYDRRYLIQKFNLPDHFIECVTVRLLLVISLVYFHLYYLVPRYFRARRYTVYALLLFSALIVYVSLQNLYDIYLYGYVIGDLASRDFWHAFPYNFVTISWYLLLTAALKVSLDWYEERKKKTSGTDLSHLQHPNGQEKIVFLKTGTRQIKTNLDHVTHVKGLKDYSIVFTKQEQIIVKGSLKTTEKLLADKKLVRVHKSYMVALDLIKTINDNHIILDGHTIPIGRSYKKDLYKLLAI</sequence>
<proteinExistence type="predicted"/>
<reference evidence="4" key="1">
    <citation type="journal article" date="2019" name="Int. J. Syst. Evol. Microbiol.">
        <title>The Global Catalogue of Microorganisms (GCM) 10K type strain sequencing project: providing services to taxonomists for standard genome sequencing and annotation.</title>
        <authorList>
            <consortium name="The Broad Institute Genomics Platform"/>
            <consortium name="The Broad Institute Genome Sequencing Center for Infectious Disease"/>
            <person name="Wu L."/>
            <person name="Ma J."/>
        </authorList>
    </citation>
    <scope>NUCLEOTIDE SEQUENCE [LARGE SCALE GENOMIC DNA]</scope>
    <source>
        <strain evidence="4">CGMCC 4.7466</strain>
    </source>
</reference>
<accession>A0ABV9T7E8</accession>
<dbReference type="PROSITE" id="PS50930">
    <property type="entry name" value="HTH_LYTTR"/>
    <property type="match status" value="1"/>
</dbReference>